<keyword evidence="4" id="KW-0808">Transferase</keyword>
<keyword evidence="15" id="KW-0325">Glycoprotein</keyword>
<feature type="binding site" evidence="19">
    <location>
        <begin position="46"/>
        <end position="53"/>
    </location>
    <ligand>
        <name>ATP</name>
        <dbReference type="ChEBI" id="CHEBI:30616"/>
    </ligand>
</feature>
<dbReference type="GO" id="GO:0005886">
    <property type="term" value="C:plasma membrane"/>
    <property type="evidence" value="ECO:0007669"/>
    <property type="project" value="TreeGrafter"/>
</dbReference>
<evidence type="ECO:0000256" key="17">
    <source>
        <dbReference type="ARBA" id="ARBA00051243"/>
    </source>
</evidence>
<keyword evidence="10 22" id="KW-1133">Transmembrane helix</keyword>
<evidence type="ECO:0000256" key="13">
    <source>
        <dbReference type="ARBA" id="ARBA00023157"/>
    </source>
</evidence>
<dbReference type="PROSITE" id="PS00109">
    <property type="entry name" value="PROTEIN_KINASE_TYR"/>
    <property type="match status" value="1"/>
</dbReference>
<dbReference type="PROSITE" id="PS00107">
    <property type="entry name" value="PROTEIN_KINASE_ATP"/>
    <property type="match status" value="1"/>
</dbReference>
<dbReference type="OrthoDB" id="6077854at2759"/>
<evidence type="ECO:0000256" key="1">
    <source>
        <dbReference type="ARBA" id="ARBA00004479"/>
    </source>
</evidence>
<reference evidence="24" key="1">
    <citation type="submission" date="2019-10" db="EMBL/GenBank/DDBJ databases">
        <title>Bird 10,000 Genomes (B10K) Project - Family phase.</title>
        <authorList>
            <person name="Zhang G."/>
        </authorList>
    </citation>
    <scope>NUCLEOTIDE SEQUENCE</scope>
    <source>
        <strain evidence="24">B10K-DU-002-53</strain>
        <tissue evidence="24">Muscle</tissue>
    </source>
</reference>
<proteinExistence type="predicted"/>
<feature type="binding site" evidence="20">
    <location>
        <position position="232"/>
    </location>
    <ligand>
        <name>Mg(2+)</name>
        <dbReference type="ChEBI" id="CHEBI:18420"/>
    </ligand>
</feature>
<keyword evidence="16" id="KW-0393">Immunoglobulin domain</keyword>
<organism evidence="24 25">
    <name type="scientific">Pitta sordida</name>
    <name type="common">Hooded pitta</name>
    <dbReference type="NCBI Taxonomy" id="9163"/>
    <lineage>
        <taxon>Eukaryota</taxon>
        <taxon>Metazoa</taxon>
        <taxon>Chordata</taxon>
        <taxon>Craniata</taxon>
        <taxon>Vertebrata</taxon>
        <taxon>Euteleostomi</taxon>
        <taxon>Archelosauria</taxon>
        <taxon>Archosauria</taxon>
        <taxon>Dinosauria</taxon>
        <taxon>Saurischia</taxon>
        <taxon>Theropoda</taxon>
        <taxon>Coelurosauria</taxon>
        <taxon>Aves</taxon>
        <taxon>Neognathae</taxon>
        <taxon>Neoaves</taxon>
        <taxon>Telluraves</taxon>
        <taxon>Australaves</taxon>
        <taxon>Passeriformes</taxon>
        <taxon>Pittidae</taxon>
        <taxon>Pitta</taxon>
    </lineage>
</organism>
<evidence type="ECO:0000256" key="3">
    <source>
        <dbReference type="ARBA" id="ARBA00022553"/>
    </source>
</evidence>
<dbReference type="Pfam" id="PF07714">
    <property type="entry name" value="PK_Tyr_Ser-Thr"/>
    <property type="match status" value="1"/>
</dbReference>
<comment type="subcellular location">
    <subcellularLocation>
        <location evidence="1">Membrane</location>
        <topology evidence="1">Single-pass type I membrane protein</topology>
    </subcellularLocation>
</comment>
<dbReference type="InterPro" id="IPR050122">
    <property type="entry name" value="RTK"/>
</dbReference>
<dbReference type="Gene3D" id="1.10.510.10">
    <property type="entry name" value="Transferase(Phosphotransferase) domain 1"/>
    <property type="match status" value="1"/>
</dbReference>
<evidence type="ECO:0000256" key="21">
    <source>
        <dbReference type="PROSITE-ProRule" id="PRU10141"/>
    </source>
</evidence>
<evidence type="ECO:0000313" key="24">
    <source>
        <dbReference type="EMBL" id="NWI86633.1"/>
    </source>
</evidence>
<dbReference type="GO" id="GO:0007169">
    <property type="term" value="P:cell surface receptor protein tyrosine kinase signaling pathway"/>
    <property type="evidence" value="ECO:0007669"/>
    <property type="project" value="InterPro"/>
</dbReference>
<evidence type="ECO:0000256" key="2">
    <source>
        <dbReference type="ARBA" id="ARBA00011902"/>
    </source>
</evidence>
<dbReference type="InterPro" id="IPR000719">
    <property type="entry name" value="Prot_kinase_dom"/>
</dbReference>
<sequence>YESQLQMIQVIGPSDNEYIYIDFREFEYDLKWEFPRENLEFGQVLGSGAFGKVMNATAYGINNAGDSVQVAVKMLKEKPDASEKDALMSELKMMTHIGSHENIVNLLGACTVSALLQKKISYYSGDSTDMGQFIKWKRKEKLTWCQGLLPFSIICLSSVLAGILLEKDSKTLKIRDMFLLMLYIVFETQVDEEEDFNVLTFEDLLCFSYQVAKGMEFLESKLCIHRDLAARNILVTHGKVAKICDFGLARDVMNDSNYIVRGNARLPVKWMAPESLFERTYTMKSDVWSYGILLWEIFSLGVNPYPGIQVDTNFYKLIQSGFKMDQPYYATKDVYRMMQSCWALDSRKRPSFSCLVSSLACQLAEA</sequence>
<keyword evidence="14" id="KW-0675">Receptor</keyword>
<evidence type="ECO:0000256" key="7">
    <source>
        <dbReference type="ARBA" id="ARBA00022741"/>
    </source>
</evidence>
<keyword evidence="11 22" id="KW-0472">Membrane</keyword>
<keyword evidence="9 19" id="KW-0067">ATP-binding</keyword>
<evidence type="ECO:0000256" key="8">
    <source>
        <dbReference type="ARBA" id="ARBA00022777"/>
    </source>
</evidence>
<accession>A0A851F1Z5</accession>
<evidence type="ECO:0000256" key="10">
    <source>
        <dbReference type="ARBA" id="ARBA00022989"/>
    </source>
</evidence>
<comment type="caution">
    <text evidence="24">The sequence shown here is derived from an EMBL/GenBank/DDBJ whole genome shotgun (WGS) entry which is preliminary data.</text>
</comment>
<dbReference type="PIRSF" id="PIRSF000615">
    <property type="entry name" value="TyrPK_CSF1-R"/>
    <property type="match status" value="1"/>
</dbReference>
<keyword evidence="6" id="KW-0732">Signal</keyword>
<dbReference type="PANTHER" id="PTHR24416:SF356">
    <property type="entry name" value="RECEPTOR-TYPE TYROSINE-PROTEIN KINASE FLT3"/>
    <property type="match status" value="1"/>
</dbReference>
<dbReference type="EC" id="2.7.10.1" evidence="2"/>
<evidence type="ECO:0000256" key="14">
    <source>
        <dbReference type="ARBA" id="ARBA00023170"/>
    </source>
</evidence>
<evidence type="ECO:0000313" key="25">
    <source>
        <dbReference type="Proteomes" id="UP000633448"/>
    </source>
</evidence>
<feature type="transmembrane region" description="Helical" evidence="22">
    <location>
        <begin position="147"/>
        <end position="165"/>
    </location>
</feature>
<feature type="non-terminal residue" evidence="24">
    <location>
        <position position="1"/>
    </location>
</feature>
<feature type="domain" description="Protein kinase" evidence="23">
    <location>
        <begin position="39"/>
        <end position="366"/>
    </location>
</feature>
<evidence type="ECO:0000256" key="18">
    <source>
        <dbReference type="PIRSR" id="PIRSR000615-1"/>
    </source>
</evidence>
<evidence type="ECO:0000256" key="5">
    <source>
        <dbReference type="ARBA" id="ARBA00022692"/>
    </source>
</evidence>
<keyword evidence="3" id="KW-0597">Phosphoprotein</keyword>
<dbReference type="FunFam" id="1.10.510.10:FF:000426">
    <property type="entry name" value="Receptor-type tyrosine-protein kinase FLT3"/>
    <property type="match status" value="1"/>
</dbReference>
<dbReference type="Proteomes" id="UP000633448">
    <property type="component" value="Unassembled WGS sequence"/>
</dbReference>
<dbReference type="InterPro" id="IPR017441">
    <property type="entry name" value="Protein_kinase_ATP_BS"/>
</dbReference>
<evidence type="ECO:0000256" key="19">
    <source>
        <dbReference type="PIRSR" id="PIRSR000615-2"/>
    </source>
</evidence>
<feature type="binding site" evidence="20">
    <location>
        <position position="18"/>
    </location>
    <ligand>
        <name>Mg(2+)</name>
        <dbReference type="ChEBI" id="CHEBI:18420"/>
    </ligand>
</feature>
<dbReference type="EMBL" id="WEKX01004886">
    <property type="protein sequence ID" value="NWI86633.1"/>
    <property type="molecule type" value="Genomic_DNA"/>
</dbReference>
<protein>
    <recommendedName>
        <fullName evidence="2">receptor protein-tyrosine kinase</fullName>
        <ecNumber evidence="2">2.7.10.1</ecNumber>
    </recommendedName>
</protein>
<dbReference type="GO" id="GO:0019221">
    <property type="term" value="P:cytokine-mediated signaling pathway"/>
    <property type="evidence" value="ECO:0007669"/>
    <property type="project" value="TreeGrafter"/>
</dbReference>
<feature type="non-terminal residue" evidence="24">
    <location>
        <position position="366"/>
    </location>
</feature>
<keyword evidence="20" id="KW-0460">Magnesium</keyword>
<keyword evidence="12" id="KW-0829">Tyrosine-protein kinase</keyword>
<feature type="binding site" evidence="20">
    <location>
        <position position="245"/>
    </location>
    <ligand>
        <name>Mg(2+)</name>
        <dbReference type="ChEBI" id="CHEBI:18420"/>
    </ligand>
</feature>
<comment type="catalytic activity">
    <reaction evidence="17">
        <text>L-tyrosyl-[protein] + ATP = O-phospho-L-tyrosyl-[protein] + ADP + H(+)</text>
        <dbReference type="Rhea" id="RHEA:10596"/>
        <dbReference type="Rhea" id="RHEA-COMP:10136"/>
        <dbReference type="Rhea" id="RHEA-COMP:20101"/>
        <dbReference type="ChEBI" id="CHEBI:15378"/>
        <dbReference type="ChEBI" id="CHEBI:30616"/>
        <dbReference type="ChEBI" id="CHEBI:46858"/>
        <dbReference type="ChEBI" id="CHEBI:61978"/>
        <dbReference type="ChEBI" id="CHEBI:456216"/>
        <dbReference type="EC" id="2.7.10.1"/>
    </reaction>
</comment>
<dbReference type="GO" id="GO:0004714">
    <property type="term" value="F:transmembrane receptor protein tyrosine kinase activity"/>
    <property type="evidence" value="ECO:0007669"/>
    <property type="project" value="UniProtKB-EC"/>
</dbReference>
<dbReference type="GO" id="GO:0005524">
    <property type="term" value="F:ATP binding"/>
    <property type="evidence" value="ECO:0007669"/>
    <property type="project" value="UniProtKB-UniRule"/>
</dbReference>
<dbReference type="PROSITE" id="PS50011">
    <property type="entry name" value="PROTEIN_KINASE_DOM"/>
    <property type="match status" value="1"/>
</dbReference>
<evidence type="ECO:0000256" key="20">
    <source>
        <dbReference type="PIRSR" id="PIRSR000615-3"/>
    </source>
</evidence>
<dbReference type="InterPro" id="IPR011009">
    <property type="entry name" value="Kinase-like_dom_sf"/>
</dbReference>
<dbReference type="PRINTS" id="PR00109">
    <property type="entry name" value="TYRKINASE"/>
</dbReference>
<dbReference type="GO" id="GO:0043235">
    <property type="term" value="C:receptor complex"/>
    <property type="evidence" value="ECO:0007669"/>
    <property type="project" value="TreeGrafter"/>
</dbReference>
<dbReference type="GO" id="GO:0046872">
    <property type="term" value="F:metal ion binding"/>
    <property type="evidence" value="ECO:0007669"/>
    <property type="project" value="UniProtKB-KW"/>
</dbReference>
<dbReference type="GO" id="GO:0030183">
    <property type="term" value="P:B cell differentiation"/>
    <property type="evidence" value="ECO:0007669"/>
    <property type="project" value="TreeGrafter"/>
</dbReference>
<keyword evidence="13" id="KW-1015">Disulfide bond</keyword>
<keyword evidence="8 24" id="KW-0418">Kinase</keyword>
<evidence type="ECO:0000256" key="12">
    <source>
        <dbReference type="ARBA" id="ARBA00023137"/>
    </source>
</evidence>
<dbReference type="SMART" id="SM00219">
    <property type="entry name" value="TyrKc"/>
    <property type="match status" value="1"/>
</dbReference>
<keyword evidence="25" id="KW-1185">Reference proteome</keyword>
<evidence type="ECO:0000256" key="11">
    <source>
        <dbReference type="ARBA" id="ARBA00023136"/>
    </source>
</evidence>
<feature type="binding site" evidence="19">
    <location>
        <position position="231"/>
    </location>
    <ligand>
        <name>ATP</name>
        <dbReference type="ChEBI" id="CHEBI:30616"/>
    </ligand>
</feature>
<dbReference type="InterPro" id="IPR001824">
    <property type="entry name" value="Tyr_kinase_rcpt_3_CS"/>
</dbReference>
<dbReference type="GO" id="GO:0019838">
    <property type="term" value="F:growth factor binding"/>
    <property type="evidence" value="ECO:0007669"/>
    <property type="project" value="TreeGrafter"/>
</dbReference>
<dbReference type="InterPro" id="IPR001245">
    <property type="entry name" value="Ser-Thr/Tyr_kinase_cat_dom"/>
</dbReference>
<keyword evidence="7 19" id="KW-0547">Nucleotide-binding</keyword>
<dbReference type="InterPro" id="IPR008266">
    <property type="entry name" value="Tyr_kinase_AS"/>
</dbReference>
<evidence type="ECO:0000256" key="6">
    <source>
        <dbReference type="ARBA" id="ARBA00022729"/>
    </source>
</evidence>
<feature type="active site" description="Proton acceptor" evidence="18">
    <location>
        <position position="227"/>
    </location>
</feature>
<dbReference type="PANTHER" id="PTHR24416">
    <property type="entry name" value="TYROSINE-PROTEIN KINASE RECEPTOR"/>
    <property type="match status" value="1"/>
</dbReference>
<keyword evidence="5 22" id="KW-0812">Transmembrane</keyword>
<keyword evidence="20" id="KW-0479">Metal-binding</keyword>
<dbReference type="Gene3D" id="3.30.200.20">
    <property type="entry name" value="Phosphorylase Kinase, domain 1"/>
    <property type="match status" value="1"/>
</dbReference>
<evidence type="ECO:0000256" key="16">
    <source>
        <dbReference type="ARBA" id="ARBA00023319"/>
    </source>
</evidence>
<gene>
    <name evidence="24" type="primary">Flt3_0</name>
    <name evidence="24" type="ORF">PITSOR_R05525</name>
</gene>
<dbReference type="AlphaFoldDB" id="A0A851F1Z5"/>
<evidence type="ECO:0000259" key="23">
    <source>
        <dbReference type="PROSITE" id="PS50011"/>
    </source>
</evidence>
<dbReference type="SUPFAM" id="SSF56112">
    <property type="entry name" value="Protein kinase-like (PK-like)"/>
    <property type="match status" value="1"/>
</dbReference>
<evidence type="ECO:0000256" key="15">
    <source>
        <dbReference type="ARBA" id="ARBA00023180"/>
    </source>
</evidence>
<dbReference type="InterPro" id="IPR020635">
    <property type="entry name" value="Tyr_kinase_cat_dom"/>
</dbReference>
<dbReference type="PROSITE" id="PS00240">
    <property type="entry name" value="RECEPTOR_TYR_KIN_III"/>
    <property type="match status" value="1"/>
</dbReference>
<evidence type="ECO:0000256" key="4">
    <source>
        <dbReference type="ARBA" id="ARBA00022679"/>
    </source>
</evidence>
<name>A0A851F1Z5_PITSO</name>
<evidence type="ECO:0000256" key="9">
    <source>
        <dbReference type="ARBA" id="ARBA00022840"/>
    </source>
</evidence>
<evidence type="ECO:0000256" key="22">
    <source>
        <dbReference type="SAM" id="Phobius"/>
    </source>
</evidence>
<feature type="binding site" evidence="19 21">
    <location>
        <position position="73"/>
    </location>
    <ligand>
        <name>ATP</name>
        <dbReference type="ChEBI" id="CHEBI:30616"/>
    </ligand>
</feature>
<dbReference type="FunFam" id="3.30.200.20:FF:000366">
    <property type="entry name" value="receptor-type tyrosine-protein kinase FLT3"/>
    <property type="match status" value="1"/>
</dbReference>